<evidence type="ECO:0008006" key="3">
    <source>
        <dbReference type="Google" id="ProtNLM"/>
    </source>
</evidence>
<dbReference type="RefSeq" id="WP_011188799.1">
    <property type="nucleotide sequence ID" value="NC_006138.1"/>
</dbReference>
<reference evidence="2" key="1">
    <citation type="journal article" date="2004" name="Environ. Microbiol.">
        <title>The genome of Desulfotalea psychrophila, a sulfate-reducing bacterium from permanently cold Arctic sediments.</title>
        <authorList>
            <person name="Rabus R."/>
            <person name="Ruepp A."/>
            <person name="Frickey T."/>
            <person name="Rattei T."/>
            <person name="Fartmann B."/>
            <person name="Stark M."/>
            <person name="Bauer M."/>
            <person name="Zibat A."/>
            <person name="Lombardot T."/>
            <person name="Becker I."/>
            <person name="Amann J."/>
            <person name="Gellner K."/>
            <person name="Teeling H."/>
            <person name="Leuschner W.D."/>
            <person name="Gloeckner F.-O."/>
            <person name="Lupas A.N."/>
            <person name="Amann R."/>
            <person name="Klenk H.-P."/>
        </authorList>
    </citation>
    <scope>NUCLEOTIDE SEQUENCE [LARGE SCALE GENOMIC DNA]</scope>
    <source>
        <strain evidence="2">DSM 12343 / LSv54</strain>
    </source>
</reference>
<dbReference type="KEGG" id="dps:DP1558"/>
<accession>Q6AMY7</accession>
<dbReference type="STRING" id="177439.DP1558"/>
<dbReference type="OrthoDB" id="5420310at2"/>
<dbReference type="EMBL" id="CR522870">
    <property type="protein sequence ID" value="CAG36287.1"/>
    <property type="molecule type" value="Genomic_DNA"/>
</dbReference>
<gene>
    <name evidence="1" type="ordered locus">DP1558</name>
</gene>
<evidence type="ECO:0000313" key="1">
    <source>
        <dbReference type="EMBL" id="CAG36287.1"/>
    </source>
</evidence>
<protein>
    <recommendedName>
        <fullName evidence="3">DUF523 domain-containing protein</fullName>
    </recommendedName>
</protein>
<name>Q6AMY7_DESPS</name>
<dbReference type="AlphaFoldDB" id="Q6AMY7"/>
<dbReference type="NCBIfam" id="NF045597">
    <property type="entry name" value="TudS_rel_CD3072"/>
    <property type="match status" value="1"/>
</dbReference>
<dbReference type="Proteomes" id="UP000000602">
    <property type="component" value="Chromosome"/>
</dbReference>
<dbReference type="InterPro" id="IPR054648">
    <property type="entry name" value="TudS-rel"/>
</dbReference>
<sequence>MNRSKKIIILCHCLLNSNAKITPLATCGGVYKSVVAQYIADGVGLVQLPCPESGYLGQNRWGMTRDQYNTLHFRKYCREILAPSLNQIKAFVDAGYEIQGVIGMDGSPNCGVEETCIGFTGGEICCQEDIERQRDNMSMVPGRGVFFEVLQEMLLAEEISLPFWAVDERNIKE</sequence>
<dbReference type="eggNOG" id="COG5418">
    <property type="taxonomic scope" value="Bacteria"/>
</dbReference>
<dbReference type="HOGENOM" id="CLU_120866_1_0_7"/>
<proteinExistence type="predicted"/>
<organism evidence="1 2">
    <name type="scientific">Desulfotalea psychrophila (strain LSv54 / DSM 12343)</name>
    <dbReference type="NCBI Taxonomy" id="177439"/>
    <lineage>
        <taxon>Bacteria</taxon>
        <taxon>Pseudomonadati</taxon>
        <taxon>Thermodesulfobacteriota</taxon>
        <taxon>Desulfobulbia</taxon>
        <taxon>Desulfobulbales</taxon>
        <taxon>Desulfocapsaceae</taxon>
        <taxon>Desulfotalea</taxon>
    </lineage>
</organism>
<keyword evidence="2" id="KW-1185">Reference proteome</keyword>
<evidence type="ECO:0000313" key="2">
    <source>
        <dbReference type="Proteomes" id="UP000000602"/>
    </source>
</evidence>